<feature type="transmembrane region" description="Helical" evidence="1">
    <location>
        <begin position="97"/>
        <end position="123"/>
    </location>
</feature>
<evidence type="ECO:0000313" key="3">
    <source>
        <dbReference type="Proteomes" id="UP000007485"/>
    </source>
</evidence>
<keyword evidence="1" id="KW-0812">Transmembrane</keyword>
<dbReference type="EMBL" id="CP002529">
    <property type="protein sequence ID" value="ADY02284.1"/>
    <property type="molecule type" value="Genomic_DNA"/>
</dbReference>
<protein>
    <submittedName>
        <fullName evidence="2">Na(+)/H(+) antiporter subunit E</fullName>
    </submittedName>
</protein>
<gene>
    <name evidence="2" type="ordered locus">VMUT_2087</name>
</gene>
<keyword evidence="3" id="KW-1185">Reference proteome</keyword>
<reference evidence="2 3" key="1">
    <citation type="journal article" date="2011" name="J. Bacteriol.">
        <title>Complete genome sequence of 'Vulcanisaeta moutnovskia' strain 768-28, a novel member of the hyperthermophilic crenarchaeal genus vulcanisaeta.</title>
        <authorList>
            <person name="Gumerov V.M."/>
            <person name="Mardanov A.V."/>
            <person name="Beletsky A.V."/>
            <person name="Prokofeva M.I."/>
            <person name="Bonch-Osmolovskaya E.A."/>
            <person name="Ravin N.V."/>
            <person name="Skryabin K.G."/>
        </authorList>
    </citation>
    <scope>NUCLEOTIDE SEQUENCE [LARGE SCALE GENOMIC DNA]</scope>
    <source>
        <strain evidence="2 3">768-28</strain>
    </source>
</reference>
<organism evidence="2 3">
    <name type="scientific">Vulcanisaeta moutnovskia (strain 768-28)</name>
    <dbReference type="NCBI Taxonomy" id="985053"/>
    <lineage>
        <taxon>Archaea</taxon>
        <taxon>Thermoproteota</taxon>
        <taxon>Thermoprotei</taxon>
        <taxon>Thermoproteales</taxon>
        <taxon>Thermoproteaceae</taxon>
        <taxon>Vulcanisaeta</taxon>
    </lineage>
</organism>
<evidence type="ECO:0000256" key="1">
    <source>
        <dbReference type="SAM" id="Phobius"/>
    </source>
</evidence>
<dbReference type="KEGG" id="vmo:VMUT_2087"/>
<sequence length="129" mass="14514">MSSQGFNCGNAVMSRRFMIVYLVVAVFFLITWIINTTNFIGLVAFLVFLVFSFVAVKPPRIQSAEERKWSNIFSVLMVLFFIVCLPLSVYMAVRQPVIGSTLILAFPLAISVLFLGLIIASYIKYGICR</sequence>
<name>F0QWR7_VULM7</name>
<dbReference type="Proteomes" id="UP000007485">
    <property type="component" value="Chromosome"/>
</dbReference>
<proteinExistence type="predicted"/>
<keyword evidence="1" id="KW-0472">Membrane</keyword>
<dbReference type="AlphaFoldDB" id="F0QWR7"/>
<dbReference type="RefSeq" id="WP_013605445.1">
    <property type="nucleotide sequence ID" value="NC_015151.1"/>
</dbReference>
<feature type="transmembrane region" description="Helical" evidence="1">
    <location>
        <begin position="12"/>
        <end position="33"/>
    </location>
</feature>
<accession>F0QWR7</accession>
<keyword evidence="1" id="KW-1133">Transmembrane helix</keyword>
<feature type="transmembrane region" description="Helical" evidence="1">
    <location>
        <begin position="69"/>
        <end position="91"/>
    </location>
</feature>
<dbReference type="STRING" id="985053.VMUT_2087"/>
<dbReference type="HOGENOM" id="CLU_1943977_0_0_2"/>
<feature type="transmembrane region" description="Helical" evidence="1">
    <location>
        <begin position="39"/>
        <end position="57"/>
    </location>
</feature>
<evidence type="ECO:0000313" key="2">
    <source>
        <dbReference type="EMBL" id="ADY02284.1"/>
    </source>
</evidence>
<dbReference type="GeneID" id="10289739"/>